<keyword evidence="3" id="KW-1185">Reference proteome</keyword>
<proteinExistence type="predicted"/>
<keyword evidence="1" id="KW-0472">Membrane</keyword>
<gene>
    <name evidence="2" type="ORF">J27TS8_10740</name>
</gene>
<evidence type="ECO:0000313" key="3">
    <source>
        <dbReference type="Proteomes" id="UP000682111"/>
    </source>
</evidence>
<protein>
    <submittedName>
        <fullName evidence="2">Uncharacterized protein</fullName>
    </submittedName>
</protein>
<sequence>MLESLFDFISLSALYTMYAGLFLILLDLIWIWNIEYQFIASHQLDNERGLLPVGTHFFNANPSFHYILIWVMRYIRKKTGAPDEDDSHAISLFIAD</sequence>
<name>A0A919WG38_9BACI</name>
<organism evidence="2 3">
    <name type="scientific">Robertmurraya siralis</name>
    <dbReference type="NCBI Taxonomy" id="77777"/>
    <lineage>
        <taxon>Bacteria</taxon>
        <taxon>Bacillati</taxon>
        <taxon>Bacillota</taxon>
        <taxon>Bacilli</taxon>
        <taxon>Bacillales</taxon>
        <taxon>Bacillaceae</taxon>
        <taxon>Robertmurraya</taxon>
    </lineage>
</organism>
<feature type="transmembrane region" description="Helical" evidence="1">
    <location>
        <begin position="12"/>
        <end position="32"/>
    </location>
</feature>
<accession>A0A919WG38</accession>
<keyword evidence="1" id="KW-0812">Transmembrane</keyword>
<evidence type="ECO:0000256" key="1">
    <source>
        <dbReference type="SAM" id="Phobius"/>
    </source>
</evidence>
<dbReference type="EMBL" id="BORC01000001">
    <property type="protein sequence ID" value="GIN61081.1"/>
    <property type="molecule type" value="Genomic_DNA"/>
</dbReference>
<keyword evidence="1" id="KW-1133">Transmembrane helix</keyword>
<dbReference type="RefSeq" id="WP_212933313.1">
    <property type="nucleotide sequence ID" value="NZ_BORC01000001.1"/>
</dbReference>
<dbReference type="Proteomes" id="UP000682111">
    <property type="component" value="Unassembled WGS sequence"/>
</dbReference>
<reference evidence="2" key="1">
    <citation type="submission" date="2021-03" db="EMBL/GenBank/DDBJ databases">
        <title>Antimicrobial resistance genes in bacteria isolated from Japanese honey, and their potential for conferring macrolide and lincosamide resistance in the American foulbrood pathogen Paenibacillus larvae.</title>
        <authorList>
            <person name="Okamoto M."/>
            <person name="Kumagai M."/>
            <person name="Kanamori H."/>
            <person name="Takamatsu D."/>
        </authorList>
    </citation>
    <scope>NUCLEOTIDE SEQUENCE</scope>
    <source>
        <strain evidence="2">J27TS8</strain>
    </source>
</reference>
<dbReference type="AlphaFoldDB" id="A0A919WG38"/>
<comment type="caution">
    <text evidence="2">The sequence shown here is derived from an EMBL/GenBank/DDBJ whole genome shotgun (WGS) entry which is preliminary data.</text>
</comment>
<evidence type="ECO:0000313" key="2">
    <source>
        <dbReference type="EMBL" id="GIN61081.1"/>
    </source>
</evidence>